<feature type="region of interest" description="Disordered" evidence="6">
    <location>
        <begin position="214"/>
        <end position="251"/>
    </location>
</feature>
<feature type="region of interest" description="Disordered" evidence="6">
    <location>
        <begin position="1"/>
        <end position="22"/>
    </location>
</feature>
<keyword evidence="2" id="KW-0805">Transcription regulation</keyword>
<feature type="domain" description="HTH tetR-type" evidence="7">
    <location>
        <begin position="21"/>
        <end position="81"/>
    </location>
</feature>
<dbReference type="GO" id="GO:0000976">
    <property type="term" value="F:transcription cis-regulatory region binding"/>
    <property type="evidence" value="ECO:0007669"/>
    <property type="project" value="TreeGrafter"/>
</dbReference>
<dbReference type="InterPro" id="IPR036271">
    <property type="entry name" value="Tet_transcr_reg_TetR-rel_C_sf"/>
</dbReference>
<dbReference type="Gene3D" id="1.10.357.10">
    <property type="entry name" value="Tetracycline Repressor, domain 2"/>
    <property type="match status" value="1"/>
</dbReference>
<dbReference type="InterPro" id="IPR001647">
    <property type="entry name" value="HTH_TetR"/>
</dbReference>
<dbReference type="PROSITE" id="PS50977">
    <property type="entry name" value="HTH_TETR_2"/>
    <property type="match status" value="1"/>
</dbReference>
<dbReference type="EMBL" id="MWQN01000004">
    <property type="protein sequence ID" value="OPC77608.1"/>
    <property type="molecule type" value="Genomic_DNA"/>
</dbReference>
<evidence type="ECO:0000256" key="1">
    <source>
        <dbReference type="ARBA" id="ARBA00022491"/>
    </source>
</evidence>
<dbReference type="Pfam" id="PF13977">
    <property type="entry name" value="TetR_C_6"/>
    <property type="match status" value="1"/>
</dbReference>
<keyword evidence="3 5" id="KW-0238">DNA-binding</keyword>
<dbReference type="InterPro" id="IPR009057">
    <property type="entry name" value="Homeodomain-like_sf"/>
</dbReference>
<dbReference type="GO" id="GO:0003700">
    <property type="term" value="F:DNA-binding transcription factor activity"/>
    <property type="evidence" value="ECO:0007669"/>
    <property type="project" value="TreeGrafter"/>
</dbReference>
<reference evidence="8 9" key="1">
    <citation type="submission" date="2017-03" db="EMBL/GenBank/DDBJ databases">
        <title>Draft genome sequence of Streptomyces scabrisporus NF3, endophyte isolated from Amphipterygium adstringens.</title>
        <authorList>
            <person name="Vazquez M."/>
            <person name="Ceapa C.D."/>
            <person name="Rodriguez Luna D."/>
            <person name="Sanchez Esquivel S."/>
        </authorList>
    </citation>
    <scope>NUCLEOTIDE SEQUENCE [LARGE SCALE GENOMIC DNA]</scope>
    <source>
        <strain evidence="8 9">NF3</strain>
    </source>
</reference>
<evidence type="ECO:0000256" key="3">
    <source>
        <dbReference type="ARBA" id="ARBA00023125"/>
    </source>
</evidence>
<evidence type="ECO:0000256" key="5">
    <source>
        <dbReference type="PROSITE-ProRule" id="PRU00335"/>
    </source>
</evidence>
<dbReference type="PANTHER" id="PTHR30055">
    <property type="entry name" value="HTH-TYPE TRANSCRIPTIONAL REGULATOR RUTR"/>
    <property type="match status" value="1"/>
</dbReference>
<evidence type="ECO:0000256" key="2">
    <source>
        <dbReference type="ARBA" id="ARBA00023015"/>
    </source>
</evidence>
<protein>
    <recommendedName>
        <fullName evidence="7">HTH tetR-type domain-containing protein</fullName>
    </recommendedName>
</protein>
<feature type="DNA-binding region" description="H-T-H motif" evidence="5">
    <location>
        <begin position="44"/>
        <end position="63"/>
    </location>
</feature>
<feature type="compositionally biased region" description="Pro residues" evidence="6">
    <location>
        <begin position="219"/>
        <end position="234"/>
    </location>
</feature>
<accession>A0A1T3NLP6</accession>
<keyword evidence="1" id="KW-0678">Repressor</keyword>
<keyword evidence="4" id="KW-0804">Transcription</keyword>
<dbReference type="SUPFAM" id="SSF48498">
    <property type="entry name" value="Tetracyclin repressor-like, C-terminal domain"/>
    <property type="match status" value="1"/>
</dbReference>
<comment type="caution">
    <text evidence="8">The sequence shown here is derived from an EMBL/GenBank/DDBJ whole genome shotgun (WGS) entry which is preliminary data.</text>
</comment>
<evidence type="ECO:0000313" key="8">
    <source>
        <dbReference type="EMBL" id="OPC77608.1"/>
    </source>
</evidence>
<evidence type="ECO:0000313" key="9">
    <source>
        <dbReference type="Proteomes" id="UP000190037"/>
    </source>
</evidence>
<evidence type="ECO:0000256" key="6">
    <source>
        <dbReference type="SAM" id="MobiDB-lite"/>
    </source>
</evidence>
<dbReference type="Proteomes" id="UP000190037">
    <property type="component" value="Unassembled WGS sequence"/>
</dbReference>
<evidence type="ECO:0000259" key="7">
    <source>
        <dbReference type="PROSITE" id="PS50977"/>
    </source>
</evidence>
<sequence length="251" mass="26791">MDTTAPTPRTDPPGTAPGGSTGAREAILRAAVELIARDGFDGVRLAEIAGHAGVSTALVHYHFTGRDRLLTDALAYSLARAEARLEARADDADRDTPAERLADLVDFGLPLTRDDVLECRLWSELEIRSTRSAPLADALAELRRGILNRLAAVVVDGLDRGDFRDCDPHETATVAMALLDGLTNRLITDPAAPSLDDARRMAGRQLALAIGYSGELPFQPLPDPGPPPPQPPPTRTGRRRAPRAPSHPAAT</sequence>
<name>A0A1T3NLP6_9ACTN</name>
<organism evidence="8 9">
    <name type="scientific">Embleya scabrispora</name>
    <dbReference type="NCBI Taxonomy" id="159449"/>
    <lineage>
        <taxon>Bacteria</taxon>
        <taxon>Bacillati</taxon>
        <taxon>Actinomycetota</taxon>
        <taxon>Actinomycetes</taxon>
        <taxon>Kitasatosporales</taxon>
        <taxon>Streptomycetaceae</taxon>
        <taxon>Embleya</taxon>
    </lineage>
</organism>
<proteinExistence type="predicted"/>
<dbReference type="AlphaFoldDB" id="A0A1T3NLP6"/>
<evidence type="ECO:0000256" key="4">
    <source>
        <dbReference type="ARBA" id="ARBA00023163"/>
    </source>
</evidence>
<dbReference type="Pfam" id="PF00440">
    <property type="entry name" value="TetR_N"/>
    <property type="match status" value="1"/>
</dbReference>
<dbReference type="PRINTS" id="PR00455">
    <property type="entry name" value="HTHTETR"/>
</dbReference>
<dbReference type="SUPFAM" id="SSF46689">
    <property type="entry name" value="Homeodomain-like"/>
    <property type="match status" value="1"/>
</dbReference>
<gene>
    <name evidence="8" type="ORF">B4N89_41655</name>
</gene>
<dbReference type="InterPro" id="IPR039538">
    <property type="entry name" value="BetI_C"/>
</dbReference>
<dbReference type="PANTHER" id="PTHR30055:SF234">
    <property type="entry name" value="HTH-TYPE TRANSCRIPTIONAL REGULATOR BETI"/>
    <property type="match status" value="1"/>
</dbReference>
<keyword evidence="9" id="KW-1185">Reference proteome</keyword>
<dbReference type="InterPro" id="IPR050109">
    <property type="entry name" value="HTH-type_TetR-like_transc_reg"/>
</dbReference>